<dbReference type="SMART" id="SM00089">
    <property type="entry name" value="PKD"/>
    <property type="match status" value="2"/>
</dbReference>
<feature type="signal peptide" evidence="1">
    <location>
        <begin position="1"/>
        <end position="25"/>
    </location>
</feature>
<evidence type="ECO:0000313" key="3">
    <source>
        <dbReference type="EMBL" id="WBA40427.1"/>
    </source>
</evidence>
<dbReference type="Pfam" id="PF18911">
    <property type="entry name" value="PKD_4"/>
    <property type="match status" value="2"/>
</dbReference>
<dbReference type="InterPro" id="IPR013783">
    <property type="entry name" value="Ig-like_fold"/>
</dbReference>
<protein>
    <submittedName>
        <fullName evidence="3">PKD domain-containing protein</fullName>
    </submittedName>
</protein>
<dbReference type="Gene3D" id="2.60.40.10">
    <property type="entry name" value="Immunoglobulins"/>
    <property type="match status" value="2"/>
</dbReference>
<proteinExistence type="predicted"/>
<dbReference type="InterPro" id="IPR022409">
    <property type="entry name" value="PKD/Chitinase_dom"/>
</dbReference>
<feature type="chain" id="PRO_5047391185" evidence="1">
    <location>
        <begin position="26"/>
        <end position="206"/>
    </location>
</feature>
<organism evidence="3 4">
    <name type="scientific">Hymenobacter canadensis</name>
    <dbReference type="NCBI Taxonomy" id="2999067"/>
    <lineage>
        <taxon>Bacteria</taxon>
        <taxon>Pseudomonadati</taxon>
        <taxon>Bacteroidota</taxon>
        <taxon>Cytophagia</taxon>
        <taxon>Cytophagales</taxon>
        <taxon>Hymenobacteraceae</taxon>
        <taxon>Hymenobacter</taxon>
    </lineage>
</organism>
<dbReference type="SUPFAM" id="SSF49299">
    <property type="entry name" value="PKD domain"/>
    <property type="match status" value="2"/>
</dbReference>
<reference evidence="3 4" key="1">
    <citation type="submission" date="2022-12" db="EMBL/GenBank/DDBJ databases">
        <title>Hymenobacter canadensis sp. nov. isolated from lake water of the Cambridge Bay, Canada.</title>
        <authorList>
            <person name="Kim W.H."/>
            <person name="Lee Y.M."/>
        </authorList>
    </citation>
    <scope>NUCLEOTIDE SEQUENCE [LARGE SCALE GENOMIC DNA]</scope>
    <source>
        <strain evidence="3 4">PAMC 29467</strain>
    </source>
</reference>
<feature type="domain" description="PKD" evidence="2">
    <location>
        <begin position="117"/>
        <end position="182"/>
    </location>
</feature>
<dbReference type="EMBL" id="CP114767">
    <property type="protein sequence ID" value="WBA40427.1"/>
    <property type="molecule type" value="Genomic_DNA"/>
</dbReference>
<keyword evidence="4" id="KW-1185">Reference proteome</keyword>
<dbReference type="PROSITE" id="PS50093">
    <property type="entry name" value="PKD"/>
    <property type="match status" value="2"/>
</dbReference>
<dbReference type="Proteomes" id="UP001211005">
    <property type="component" value="Chromosome"/>
</dbReference>
<dbReference type="InterPro" id="IPR035986">
    <property type="entry name" value="PKD_dom_sf"/>
</dbReference>
<accession>A0ABY7LJ06</accession>
<gene>
    <name evidence="3" type="ORF">O3303_11355</name>
</gene>
<dbReference type="InterPro" id="IPR000601">
    <property type="entry name" value="PKD_dom"/>
</dbReference>
<name>A0ABY7LJ06_9BACT</name>
<feature type="domain" description="PKD" evidence="2">
    <location>
        <begin position="46"/>
        <end position="96"/>
    </location>
</feature>
<dbReference type="RefSeq" id="WP_269558533.1">
    <property type="nucleotide sequence ID" value="NZ_CP114767.1"/>
</dbReference>
<sequence length="206" mass="22757">MHTCRFFALLLLTALLAALPRAARAQTAGDTTSAQCPPARLVEMCVELDARTSVDSAAGPLSYRWLMGDGTTLTGATVAHCYTERRRYTVQLDVVDEKTGEVRAAEKLIPVDFTQEIVLNFRASPANARVGQRIAFDALDSQLPLCENVVILWDFRDGSVENGRRVEHVFRRPGRYVVRMALRGNGPDTCPDSHCVTRLVSILIEP</sequence>
<evidence type="ECO:0000313" key="4">
    <source>
        <dbReference type="Proteomes" id="UP001211005"/>
    </source>
</evidence>
<dbReference type="CDD" id="cd00146">
    <property type="entry name" value="PKD"/>
    <property type="match status" value="2"/>
</dbReference>
<keyword evidence="1" id="KW-0732">Signal</keyword>
<evidence type="ECO:0000259" key="2">
    <source>
        <dbReference type="PROSITE" id="PS50093"/>
    </source>
</evidence>
<evidence type="ECO:0000256" key="1">
    <source>
        <dbReference type="SAM" id="SignalP"/>
    </source>
</evidence>